<evidence type="ECO:0000259" key="3">
    <source>
        <dbReference type="PROSITE" id="PS51035"/>
    </source>
</evidence>
<dbReference type="AlphaFoldDB" id="A0AAD7NXY2"/>
<feature type="domain" description="BAG" evidence="3">
    <location>
        <begin position="406"/>
        <end position="489"/>
    </location>
</feature>
<dbReference type="InterPro" id="IPR039773">
    <property type="entry name" value="BAG_chaperone_regulator"/>
</dbReference>
<dbReference type="Proteomes" id="UP001215280">
    <property type="component" value="Unassembled WGS sequence"/>
</dbReference>
<feature type="domain" description="BAG" evidence="3">
    <location>
        <begin position="527"/>
        <end position="577"/>
    </location>
</feature>
<feature type="domain" description="BAG" evidence="3">
    <location>
        <begin position="605"/>
        <end position="666"/>
    </location>
</feature>
<dbReference type="EMBL" id="JARJLG010000005">
    <property type="protein sequence ID" value="KAJ7780505.1"/>
    <property type="molecule type" value="Genomic_DNA"/>
</dbReference>
<dbReference type="GO" id="GO:0005634">
    <property type="term" value="C:nucleus"/>
    <property type="evidence" value="ECO:0007669"/>
    <property type="project" value="TreeGrafter"/>
</dbReference>
<dbReference type="GO" id="GO:0016020">
    <property type="term" value="C:membrane"/>
    <property type="evidence" value="ECO:0007669"/>
    <property type="project" value="TreeGrafter"/>
</dbReference>
<dbReference type="InterPro" id="IPR036533">
    <property type="entry name" value="BAG_dom_sf"/>
</dbReference>
<evidence type="ECO:0000313" key="5">
    <source>
        <dbReference type="Proteomes" id="UP001215280"/>
    </source>
</evidence>
<dbReference type="InterPro" id="IPR003103">
    <property type="entry name" value="BAG_domain"/>
</dbReference>
<feature type="compositionally biased region" description="Polar residues" evidence="2">
    <location>
        <begin position="182"/>
        <end position="193"/>
    </location>
</feature>
<keyword evidence="5" id="KW-1185">Reference proteome</keyword>
<organism evidence="4 5">
    <name type="scientific">Mycena maculata</name>
    <dbReference type="NCBI Taxonomy" id="230809"/>
    <lineage>
        <taxon>Eukaryota</taxon>
        <taxon>Fungi</taxon>
        <taxon>Dikarya</taxon>
        <taxon>Basidiomycota</taxon>
        <taxon>Agaricomycotina</taxon>
        <taxon>Agaricomycetes</taxon>
        <taxon>Agaricomycetidae</taxon>
        <taxon>Agaricales</taxon>
        <taxon>Marasmiineae</taxon>
        <taxon>Mycenaceae</taxon>
        <taxon>Mycena</taxon>
    </lineage>
</organism>
<dbReference type="Pfam" id="PF02179">
    <property type="entry name" value="BAG"/>
    <property type="match status" value="5"/>
</dbReference>
<gene>
    <name evidence="4" type="ORF">DFH07DRAFT_432322</name>
</gene>
<evidence type="ECO:0000256" key="1">
    <source>
        <dbReference type="ARBA" id="ARBA00023186"/>
    </source>
</evidence>
<name>A0AAD7NXY2_9AGAR</name>
<proteinExistence type="predicted"/>
<dbReference type="PANTHER" id="PTHR12329:SF16">
    <property type="entry name" value="BAG FAMILY MOLECULAR CHAPERONE REGULATOR 1"/>
    <property type="match status" value="1"/>
</dbReference>
<accession>A0AAD7NXY2</accession>
<protein>
    <recommendedName>
        <fullName evidence="3">BAG domain-containing protein</fullName>
    </recommendedName>
</protein>
<feature type="domain" description="BAG" evidence="3">
    <location>
        <begin position="711"/>
        <end position="770"/>
    </location>
</feature>
<evidence type="ECO:0000256" key="2">
    <source>
        <dbReference type="SAM" id="MobiDB-lite"/>
    </source>
</evidence>
<dbReference type="GO" id="GO:0000774">
    <property type="term" value="F:adenyl-nucleotide exchange factor activity"/>
    <property type="evidence" value="ECO:0007669"/>
    <property type="project" value="TreeGrafter"/>
</dbReference>
<evidence type="ECO:0000313" key="4">
    <source>
        <dbReference type="EMBL" id="KAJ7780505.1"/>
    </source>
</evidence>
<dbReference type="GO" id="GO:0050821">
    <property type="term" value="P:protein stabilization"/>
    <property type="evidence" value="ECO:0007669"/>
    <property type="project" value="TreeGrafter"/>
</dbReference>
<keyword evidence="1" id="KW-0143">Chaperone</keyword>
<feature type="region of interest" description="Disordered" evidence="2">
    <location>
        <begin position="175"/>
        <end position="200"/>
    </location>
</feature>
<sequence length="771" mass="85941">MTQGIHQALTVAPPIPHYIEDIILDKSAGNWTTWQNAVLACLTVVGLQGYVTGTIPCPDPAVDLTSARNWHTNDRAVVSFLGFMVSRSEQPFVMDHAAAGAKAVWDALLARHFDAGAQIRLIHEAFSVRYGAESPAATSARIDELVARIFALGPISSKTLVSAVMVNAVQGDIDNLSGVRPQPSTSKQPQHNPNVHRNRVSPEQNAISAITVEASTVQHELSPAVAAFLQNSWTDEAEWIRLLELLFQALGRIDAIPIASEWDRAIAAKQEVIAEVQILRTKLETSETNAAVAEEPHDEGEQDGLAAIATEMSNVQTQLAPAVADYLQQEPDERQRARLIELLVQTLVRLDNTSMHLDWEEGRIKRKRAVDEVLRLLNTLEWSPASEPSAAPTALTHIISGPEQDMIAVIAAELSNVQNVLAPAVATFPRSAALPDAERERRHLSRLLFETVERLDATRINLDWEQARKERRNAVREAETLQSKLDGLPTCTEEQDAITKIASERSKIQFLLFPAVTSYLGNPTNLKEQLRLSELLLQALERLDGFTLESAWDQARMERKEVVNEVQRLQDRLTQASPTKTDEEKKALHLITSQRSHIQFLFTPAVKSFLDKPTEKERARLSELFLQTLRRLDAMSIPLEWDEVRQARRDAVLELQKLQDMCNPPPPPAQVYEEPNAIAAIASQRSKIQNELAPAVFLFVRTFQPSALPTSPGAQKPNEKERLRLSELSLRFLESLDAVAVESGWDEARRDRKSAVGEVQKLQDMLDVWGL</sequence>
<dbReference type="PANTHER" id="PTHR12329">
    <property type="entry name" value="BCL2-ASSOCIATED ATHANOGENE"/>
    <property type="match status" value="1"/>
</dbReference>
<dbReference type="SMART" id="SM00264">
    <property type="entry name" value="BAG"/>
    <property type="match status" value="6"/>
</dbReference>
<reference evidence="4" key="1">
    <citation type="submission" date="2023-03" db="EMBL/GenBank/DDBJ databases">
        <title>Massive genome expansion in bonnet fungi (Mycena s.s.) driven by repeated elements and novel gene families across ecological guilds.</title>
        <authorList>
            <consortium name="Lawrence Berkeley National Laboratory"/>
            <person name="Harder C.B."/>
            <person name="Miyauchi S."/>
            <person name="Viragh M."/>
            <person name="Kuo A."/>
            <person name="Thoen E."/>
            <person name="Andreopoulos B."/>
            <person name="Lu D."/>
            <person name="Skrede I."/>
            <person name="Drula E."/>
            <person name="Henrissat B."/>
            <person name="Morin E."/>
            <person name="Kohler A."/>
            <person name="Barry K."/>
            <person name="LaButti K."/>
            <person name="Morin E."/>
            <person name="Salamov A."/>
            <person name="Lipzen A."/>
            <person name="Mereny Z."/>
            <person name="Hegedus B."/>
            <person name="Baldrian P."/>
            <person name="Stursova M."/>
            <person name="Weitz H."/>
            <person name="Taylor A."/>
            <person name="Grigoriev I.V."/>
            <person name="Nagy L.G."/>
            <person name="Martin F."/>
            <person name="Kauserud H."/>
        </authorList>
    </citation>
    <scope>NUCLEOTIDE SEQUENCE</scope>
    <source>
        <strain evidence="4">CBHHK188m</strain>
    </source>
</reference>
<comment type="caution">
    <text evidence="4">The sequence shown here is derived from an EMBL/GenBank/DDBJ whole genome shotgun (WGS) entry which is preliminary data.</text>
</comment>
<dbReference type="SUPFAM" id="SSF63491">
    <property type="entry name" value="BAG domain"/>
    <property type="match status" value="6"/>
</dbReference>
<dbReference type="GO" id="GO:0005829">
    <property type="term" value="C:cytosol"/>
    <property type="evidence" value="ECO:0007669"/>
    <property type="project" value="TreeGrafter"/>
</dbReference>
<dbReference type="Gene3D" id="1.20.58.120">
    <property type="entry name" value="BAG domain"/>
    <property type="match status" value="6"/>
</dbReference>
<dbReference type="GO" id="GO:0051087">
    <property type="term" value="F:protein-folding chaperone binding"/>
    <property type="evidence" value="ECO:0007669"/>
    <property type="project" value="InterPro"/>
</dbReference>
<dbReference type="PROSITE" id="PS51035">
    <property type="entry name" value="BAG"/>
    <property type="match status" value="4"/>
</dbReference>